<keyword evidence="2" id="KW-1185">Reference proteome</keyword>
<dbReference type="EMBL" id="AMRI01000009">
    <property type="protein sequence ID" value="EKE75214.1"/>
    <property type="molecule type" value="Genomic_DNA"/>
</dbReference>
<comment type="caution">
    <text evidence="1">The sequence shown here is derived from an EMBL/GenBank/DDBJ whole genome shotgun (WGS) entry which is preliminary data.</text>
</comment>
<dbReference type="OrthoDB" id="9900810at2"/>
<proteinExistence type="predicted"/>
<dbReference type="RefSeq" id="WP_008484091.1">
    <property type="nucleotide sequence ID" value="NZ_AMRI01000009.1"/>
</dbReference>
<evidence type="ECO:0000313" key="1">
    <source>
        <dbReference type="EMBL" id="EKE75214.1"/>
    </source>
</evidence>
<gene>
    <name evidence="1" type="ORF">B3C1_08056</name>
</gene>
<organism evidence="1 2">
    <name type="scientific">Gallaecimonas xiamenensis 3-C-1</name>
    <dbReference type="NCBI Taxonomy" id="745411"/>
    <lineage>
        <taxon>Bacteria</taxon>
        <taxon>Pseudomonadati</taxon>
        <taxon>Pseudomonadota</taxon>
        <taxon>Gammaproteobacteria</taxon>
        <taxon>Enterobacterales</taxon>
        <taxon>Gallaecimonadaceae</taxon>
        <taxon>Gallaecimonas</taxon>
    </lineage>
</organism>
<accession>K2JY47</accession>
<dbReference type="Proteomes" id="UP000006755">
    <property type="component" value="Unassembled WGS sequence"/>
</dbReference>
<evidence type="ECO:0000313" key="2">
    <source>
        <dbReference type="Proteomes" id="UP000006755"/>
    </source>
</evidence>
<sequence>MSVKLEIIITSTAIASGSHINVVKNKLTQGDAMEEAFHMALSMELHEAIKRASAVVQQAANQTEQKLQEKHHVH</sequence>
<protein>
    <submittedName>
        <fullName evidence="1">Uncharacterized protein</fullName>
    </submittedName>
</protein>
<name>K2JY47_9GAMM</name>
<reference evidence="1 2" key="1">
    <citation type="journal article" date="2012" name="J. Bacteriol.">
        <title>Genome Sequence of Gallaecimonas xiamenensis Type Strain 3-C-1.</title>
        <authorList>
            <person name="Lai Q."/>
            <person name="Wang L."/>
            <person name="Wang W."/>
            <person name="Shao Z."/>
        </authorList>
    </citation>
    <scope>NUCLEOTIDE SEQUENCE [LARGE SCALE GENOMIC DNA]</scope>
    <source>
        <strain evidence="1 2">3-C-1</strain>
    </source>
</reference>
<dbReference type="STRING" id="745411.B3C1_08056"/>
<dbReference type="AlphaFoldDB" id="K2JY47"/>